<feature type="coiled-coil region" evidence="1">
    <location>
        <begin position="19"/>
        <end position="51"/>
    </location>
</feature>
<dbReference type="Proteomes" id="UP000266861">
    <property type="component" value="Unassembled WGS sequence"/>
</dbReference>
<accession>A0A397JVZ2</accession>
<dbReference type="EMBL" id="PQFF01000020">
    <property type="protein sequence ID" value="RHZ88590.1"/>
    <property type="molecule type" value="Genomic_DNA"/>
</dbReference>
<dbReference type="STRING" id="1348612.A0A397JVZ2"/>
<reference evidence="2 3" key="1">
    <citation type="submission" date="2018-08" db="EMBL/GenBank/DDBJ databases">
        <title>Genome and evolution of the arbuscular mycorrhizal fungus Diversispora epigaea (formerly Glomus versiforme) and its bacterial endosymbionts.</title>
        <authorList>
            <person name="Sun X."/>
            <person name="Fei Z."/>
            <person name="Harrison M."/>
        </authorList>
    </citation>
    <scope>NUCLEOTIDE SEQUENCE [LARGE SCALE GENOMIC DNA]</scope>
    <source>
        <strain evidence="2 3">IT104</strain>
    </source>
</reference>
<sequence length="83" mass="9662">MADQPRDCVLQLEDYLECLHHKKEKARAQTIKNEELKQRKQRKEAAEVARKITESNAKSDVMRIGILNNNNDQKTTTQDTNTH</sequence>
<comment type="caution">
    <text evidence="2">The sequence shown here is derived from an EMBL/GenBank/DDBJ whole genome shotgun (WGS) entry which is preliminary data.</text>
</comment>
<evidence type="ECO:0008006" key="4">
    <source>
        <dbReference type="Google" id="ProtNLM"/>
    </source>
</evidence>
<keyword evidence="1" id="KW-0175">Coiled coil</keyword>
<name>A0A397JVZ2_9GLOM</name>
<protein>
    <recommendedName>
        <fullName evidence="4">NADH dehydrogenase [ubiquinone] iron-sulfur protein 5-B</fullName>
    </recommendedName>
</protein>
<gene>
    <name evidence="2" type="ORF">Glove_22g102</name>
</gene>
<keyword evidence="3" id="KW-1185">Reference proteome</keyword>
<evidence type="ECO:0000256" key="1">
    <source>
        <dbReference type="SAM" id="Coils"/>
    </source>
</evidence>
<dbReference type="AlphaFoldDB" id="A0A397JVZ2"/>
<organism evidence="2 3">
    <name type="scientific">Diversispora epigaea</name>
    <dbReference type="NCBI Taxonomy" id="1348612"/>
    <lineage>
        <taxon>Eukaryota</taxon>
        <taxon>Fungi</taxon>
        <taxon>Fungi incertae sedis</taxon>
        <taxon>Mucoromycota</taxon>
        <taxon>Glomeromycotina</taxon>
        <taxon>Glomeromycetes</taxon>
        <taxon>Diversisporales</taxon>
        <taxon>Diversisporaceae</taxon>
        <taxon>Diversispora</taxon>
    </lineage>
</organism>
<proteinExistence type="predicted"/>
<evidence type="ECO:0000313" key="2">
    <source>
        <dbReference type="EMBL" id="RHZ88590.1"/>
    </source>
</evidence>
<evidence type="ECO:0000313" key="3">
    <source>
        <dbReference type="Proteomes" id="UP000266861"/>
    </source>
</evidence>
<dbReference type="OrthoDB" id="9992197at2759"/>